<evidence type="ECO:0000256" key="4">
    <source>
        <dbReference type="ARBA" id="ARBA00022475"/>
    </source>
</evidence>
<evidence type="ECO:0000313" key="12">
    <source>
        <dbReference type="Proteomes" id="UP000294325"/>
    </source>
</evidence>
<evidence type="ECO:0000256" key="2">
    <source>
        <dbReference type="ARBA" id="ARBA00010072"/>
    </source>
</evidence>
<feature type="domain" description="ABC transmembrane type-1" evidence="10">
    <location>
        <begin position="19"/>
        <end position="207"/>
    </location>
</feature>
<evidence type="ECO:0000256" key="7">
    <source>
        <dbReference type="ARBA" id="ARBA00022989"/>
    </source>
</evidence>
<dbReference type="Gene3D" id="1.10.3720.10">
    <property type="entry name" value="MetI-like"/>
    <property type="match status" value="1"/>
</dbReference>
<feature type="transmembrane region" description="Helical" evidence="9">
    <location>
        <begin position="20"/>
        <end position="43"/>
    </location>
</feature>
<evidence type="ECO:0000256" key="8">
    <source>
        <dbReference type="ARBA" id="ARBA00023136"/>
    </source>
</evidence>
<organism evidence="11 12">
    <name type="scientific">Nitrosococcus wardiae</name>
    <dbReference type="NCBI Taxonomy" id="1814290"/>
    <lineage>
        <taxon>Bacteria</taxon>
        <taxon>Pseudomonadati</taxon>
        <taxon>Pseudomonadota</taxon>
        <taxon>Gammaproteobacteria</taxon>
        <taxon>Chromatiales</taxon>
        <taxon>Chromatiaceae</taxon>
        <taxon>Nitrosococcus</taxon>
    </lineage>
</organism>
<feature type="transmembrane region" description="Helical" evidence="9">
    <location>
        <begin position="55"/>
        <end position="78"/>
    </location>
</feature>
<dbReference type="PANTHER" id="PTHR30614">
    <property type="entry name" value="MEMBRANE COMPONENT OF AMINO ACID ABC TRANSPORTER"/>
    <property type="match status" value="1"/>
</dbReference>
<name>A0A4P7BXM7_9GAMM</name>
<dbReference type="InterPro" id="IPR010065">
    <property type="entry name" value="AA_ABC_transptr_permease_3TM"/>
</dbReference>
<keyword evidence="6" id="KW-0029">Amino-acid transport</keyword>
<dbReference type="InterPro" id="IPR035906">
    <property type="entry name" value="MetI-like_sf"/>
</dbReference>
<proteinExistence type="inferred from homology"/>
<dbReference type="RefSeq" id="WP_134358132.1">
    <property type="nucleotide sequence ID" value="NZ_CP038033.1"/>
</dbReference>
<dbReference type="KEGG" id="nwr:E3U44_10620"/>
<dbReference type="Proteomes" id="UP000294325">
    <property type="component" value="Chromosome"/>
</dbReference>
<gene>
    <name evidence="11" type="primary">ehuD</name>
    <name evidence="11" type="ORF">E3U44_10620</name>
</gene>
<dbReference type="NCBIfam" id="TIGR03003">
    <property type="entry name" value="ectoine_ehuD"/>
    <property type="match status" value="1"/>
</dbReference>
<keyword evidence="12" id="KW-1185">Reference proteome</keyword>
<dbReference type="EMBL" id="CP038033">
    <property type="protein sequence ID" value="QBQ54918.1"/>
    <property type="molecule type" value="Genomic_DNA"/>
</dbReference>
<evidence type="ECO:0000256" key="3">
    <source>
        <dbReference type="ARBA" id="ARBA00022448"/>
    </source>
</evidence>
<evidence type="ECO:0000256" key="9">
    <source>
        <dbReference type="RuleBase" id="RU363032"/>
    </source>
</evidence>
<dbReference type="Pfam" id="PF00528">
    <property type="entry name" value="BPD_transp_1"/>
    <property type="match status" value="1"/>
</dbReference>
<evidence type="ECO:0000259" key="10">
    <source>
        <dbReference type="PROSITE" id="PS50928"/>
    </source>
</evidence>
<evidence type="ECO:0000256" key="5">
    <source>
        <dbReference type="ARBA" id="ARBA00022692"/>
    </source>
</evidence>
<dbReference type="OrthoDB" id="4404959at2"/>
<dbReference type="NCBIfam" id="TIGR01726">
    <property type="entry name" value="HEQRo_perm_3TM"/>
    <property type="match status" value="1"/>
</dbReference>
<dbReference type="CDD" id="cd06261">
    <property type="entry name" value="TM_PBP2"/>
    <property type="match status" value="1"/>
</dbReference>
<dbReference type="GO" id="GO:0006865">
    <property type="term" value="P:amino acid transport"/>
    <property type="evidence" value="ECO:0007669"/>
    <property type="project" value="UniProtKB-KW"/>
</dbReference>
<dbReference type="GO" id="GO:0043190">
    <property type="term" value="C:ATP-binding cassette (ABC) transporter complex"/>
    <property type="evidence" value="ECO:0007669"/>
    <property type="project" value="InterPro"/>
</dbReference>
<reference evidence="11 12" key="1">
    <citation type="submission" date="2019-03" db="EMBL/GenBank/DDBJ databases">
        <title>The genome sequence of Nitrosococcus wardiae strain D1FHST reveals the archetypal metabolic capacity of ammonia-oxidizing Gammaproteobacteria.</title>
        <authorList>
            <person name="Wang L."/>
            <person name="Lim C.K."/>
            <person name="Hanson T.E."/>
            <person name="Dang H."/>
            <person name="Klotz M.G."/>
        </authorList>
    </citation>
    <scope>NUCLEOTIDE SEQUENCE [LARGE SCALE GENOMIC DNA]</scope>
    <source>
        <strain evidence="11 12">D1FHS</strain>
    </source>
</reference>
<comment type="subcellular location">
    <subcellularLocation>
        <location evidence="1">Cell inner membrane</location>
        <topology evidence="1">Multi-pass membrane protein</topology>
    </subcellularLocation>
    <subcellularLocation>
        <location evidence="9">Cell membrane</location>
        <topology evidence="9">Multi-pass membrane protein</topology>
    </subcellularLocation>
</comment>
<keyword evidence="3 9" id="KW-0813">Transport</keyword>
<dbReference type="InterPro" id="IPR000515">
    <property type="entry name" value="MetI-like"/>
</dbReference>
<dbReference type="PANTHER" id="PTHR30614:SF0">
    <property type="entry name" value="L-CYSTINE TRANSPORT SYSTEM PERMEASE PROTEIN TCYL"/>
    <property type="match status" value="1"/>
</dbReference>
<comment type="similarity">
    <text evidence="2">Belongs to the binding-protein-dependent transport system permease family. HisMQ subfamily.</text>
</comment>
<keyword evidence="5 9" id="KW-0812">Transmembrane</keyword>
<evidence type="ECO:0000313" key="11">
    <source>
        <dbReference type="EMBL" id="QBQ54918.1"/>
    </source>
</evidence>
<dbReference type="GO" id="GO:0022857">
    <property type="term" value="F:transmembrane transporter activity"/>
    <property type="evidence" value="ECO:0007669"/>
    <property type="project" value="InterPro"/>
</dbReference>
<dbReference type="PROSITE" id="PS50928">
    <property type="entry name" value="ABC_TM1"/>
    <property type="match status" value="1"/>
</dbReference>
<evidence type="ECO:0000256" key="6">
    <source>
        <dbReference type="ARBA" id="ARBA00022970"/>
    </source>
</evidence>
<protein>
    <submittedName>
        <fullName evidence="11">Ectoine/hydroxyectoine ABC transporter permease subunit EhuD</fullName>
    </submittedName>
</protein>
<feature type="transmembrane region" description="Helical" evidence="9">
    <location>
        <begin position="189"/>
        <end position="207"/>
    </location>
</feature>
<dbReference type="InterPro" id="IPR014341">
    <property type="entry name" value="Ectoine_EhuD"/>
</dbReference>
<dbReference type="AlphaFoldDB" id="A0A4P7BXM7"/>
<accession>A0A4P7BXM7</accession>
<keyword evidence="7 9" id="KW-1133">Transmembrane helix</keyword>
<dbReference type="InterPro" id="IPR043429">
    <property type="entry name" value="ArtM/GltK/GlnP/TcyL/YhdX-like"/>
</dbReference>
<dbReference type="SUPFAM" id="SSF161098">
    <property type="entry name" value="MetI-like"/>
    <property type="match status" value="1"/>
</dbReference>
<sequence length="217" mass="24245">MVFDWQYALDILPDLLRGFWVTIQATFLGMTAALILGLGWAILRRSAIRIMATMTAWVVEFIRSTPLLVQLYFLFFVLPDFGVTLSPFLTGVVGLGLHYSTYTSEVYRAGIEGVPKGQWEAAMALNMSRFHTWKAIILPQAIPPVIPALGNYLIAMFKDTPLLAAITVMELLQTAKLSGAETFRYLEPLTLVGLLFLVISLLSSRLVRKLEARFAQT</sequence>
<evidence type="ECO:0000256" key="1">
    <source>
        <dbReference type="ARBA" id="ARBA00004429"/>
    </source>
</evidence>
<keyword evidence="8 9" id="KW-0472">Membrane</keyword>
<keyword evidence="4" id="KW-1003">Cell membrane</keyword>